<dbReference type="EMBL" id="QPFP01000222">
    <property type="protein sequence ID" value="TEB18849.1"/>
    <property type="molecule type" value="Genomic_DNA"/>
</dbReference>
<proteinExistence type="predicted"/>
<evidence type="ECO:0000313" key="3">
    <source>
        <dbReference type="Proteomes" id="UP000298030"/>
    </source>
</evidence>
<keyword evidence="3" id="KW-1185">Reference proteome</keyword>
<gene>
    <name evidence="2" type="ORF">FA13DRAFT_534030</name>
</gene>
<dbReference type="AlphaFoldDB" id="A0A4Y7SBC4"/>
<evidence type="ECO:0000256" key="1">
    <source>
        <dbReference type="SAM" id="MobiDB-lite"/>
    </source>
</evidence>
<dbReference type="Proteomes" id="UP000298030">
    <property type="component" value="Unassembled WGS sequence"/>
</dbReference>
<protein>
    <submittedName>
        <fullName evidence="2">Uncharacterized protein</fullName>
    </submittedName>
</protein>
<name>A0A4Y7SBC4_COPMI</name>
<feature type="region of interest" description="Disordered" evidence="1">
    <location>
        <begin position="1"/>
        <end position="24"/>
    </location>
</feature>
<sequence>MQTYADLSSALQPPKTHTPSPTTFKARQAETHYIHIKDRLYPHIPGIPRIPEDRGRAKQAQSLRKLKTNFTPLAHVDHQARVRSR</sequence>
<comment type="caution">
    <text evidence="2">The sequence shown here is derived from an EMBL/GenBank/DDBJ whole genome shotgun (WGS) entry which is preliminary data.</text>
</comment>
<organism evidence="2 3">
    <name type="scientific">Coprinellus micaceus</name>
    <name type="common">Glistening ink-cap mushroom</name>
    <name type="synonym">Coprinus micaceus</name>
    <dbReference type="NCBI Taxonomy" id="71717"/>
    <lineage>
        <taxon>Eukaryota</taxon>
        <taxon>Fungi</taxon>
        <taxon>Dikarya</taxon>
        <taxon>Basidiomycota</taxon>
        <taxon>Agaricomycotina</taxon>
        <taxon>Agaricomycetes</taxon>
        <taxon>Agaricomycetidae</taxon>
        <taxon>Agaricales</taxon>
        <taxon>Agaricineae</taxon>
        <taxon>Psathyrellaceae</taxon>
        <taxon>Coprinellus</taxon>
    </lineage>
</organism>
<reference evidence="2 3" key="1">
    <citation type="journal article" date="2019" name="Nat. Ecol. Evol.">
        <title>Megaphylogeny resolves global patterns of mushroom evolution.</title>
        <authorList>
            <person name="Varga T."/>
            <person name="Krizsan K."/>
            <person name="Foldi C."/>
            <person name="Dima B."/>
            <person name="Sanchez-Garcia M."/>
            <person name="Sanchez-Ramirez S."/>
            <person name="Szollosi G.J."/>
            <person name="Szarkandi J.G."/>
            <person name="Papp V."/>
            <person name="Albert L."/>
            <person name="Andreopoulos W."/>
            <person name="Angelini C."/>
            <person name="Antonin V."/>
            <person name="Barry K.W."/>
            <person name="Bougher N.L."/>
            <person name="Buchanan P."/>
            <person name="Buyck B."/>
            <person name="Bense V."/>
            <person name="Catcheside P."/>
            <person name="Chovatia M."/>
            <person name="Cooper J."/>
            <person name="Damon W."/>
            <person name="Desjardin D."/>
            <person name="Finy P."/>
            <person name="Geml J."/>
            <person name="Haridas S."/>
            <person name="Hughes K."/>
            <person name="Justo A."/>
            <person name="Karasinski D."/>
            <person name="Kautmanova I."/>
            <person name="Kiss B."/>
            <person name="Kocsube S."/>
            <person name="Kotiranta H."/>
            <person name="LaButti K.M."/>
            <person name="Lechner B.E."/>
            <person name="Liimatainen K."/>
            <person name="Lipzen A."/>
            <person name="Lukacs Z."/>
            <person name="Mihaltcheva S."/>
            <person name="Morgado L.N."/>
            <person name="Niskanen T."/>
            <person name="Noordeloos M.E."/>
            <person name="Ohm R.A."/>
            <person name="Ortiz-Santana B."/>
            <person name="Ovrebo C."/>
            <person name="Racz N."/>
            <person name="Riley R."/>
            <person name="Savchenko A."/>
            <person name="Shiryaev A."/>
            <person name="Soop K."/>
            <person name="Spirin V."/>
            <person name="Szebenyi C."/>
            <person name="Tomsovsky M."/>
            <person name="Tulloss R.E."/>
            <person name="Uehling J."/>
            <person name="Grigoriev I.V."/>
            <person name="Vagvolgyi C."/>
            <person name="Papp T."/>
            <person name="Martin F.M."/>
            <person name="Miettinen O."/>
            <person name="Hibbett D.S."/>
            <person name="Nagy L.G."/>
        </authorList>
    </citation>
    <scope>NUCLEOTIDE SEQUENCE [LARGE SCALE GENOMIC DNA]</scope>
    <source>
        <strain evidence="2 3">FP101781</strain>
    </source>
</reference>
<accession>A0A4Y7SBC4</accession>
<evidence type="ECO:0000313" key="2">
    <source>
        <dbReference type="EMBL" id="TEB18849.1"/>
    </source>
</evidence>